<dbReference type="InterPro" id="IPR006555">
    <property type="entry name" value="ATP-dep_Helicase_C"/>
</dbReference>
<name>A0ABW3HCV4_9GAMM</name>
<evidence type="ECO:0000256" key="1">
    <source>
        <dbReference type="ARBA" id="ARBA00022485"/>
    </source>
</evidence>
<evidence type="ECO:0000256" key="5">
    <source>
        <dbReference type="ARBA" id="ARBA00022801"/>
    </source>
</evidence>
<keyword evidence="5 15" id="KW-0378">Hydrolase</keyword>
<comment type="similarity">
    <text evidence="13">Belongs to the helicase family. DinG subfamily.</text>
</comment>
<dbReference type="Gene3D" id="3.90.320.10">
    <property type="match status" value="1"/>
</dbReference>
<dbReference type="InterPro" id="IPR006554">
    <property type="entry name" value="Helicase-like_DEXD_c2"/>
</dbReference>
<gene>
    <name evidence="15" type="ORF">ACFQ0F_02595</name>
</gene>
<dbReference type="PROSITE" id="PS51193">
    <property type="entry name" value="HELICASE_ATP_BIND_2"/>
    <property type="match status" value="1"/>
</dbReference>
<evidence type="ECO:0000313" key="16">
    <source>
        <dbReference type="Proteomes" id="UP001597044"/>
    </source>
</evidence>
<keyword evidence="7" id="KW-0067">ATP-binding</keyword>
<dbReference type="PANTHER" id="PTHR11472:SF34">
    <property type="entry name" value="REGULATOR OF TELOMERE ELONGATION HELICASE 1"/>
    <property type="match status" value="1"/>
</dbReference>
<evidence type="ECO:0000256" key="13">
    <source>
        <dbReference type="ARBA" id="ARBA00038058"/>
    </source>
</evidence>
<feature type="domain" description="Helicase ATP-binding" evidence="14">
    <location>
        <begin position="173"/>
        <end position="422"/>
    </location>
</feature>
<dbReference type="RefSeq" id="WP_379068801.1">
    <property type="nucleotide sequence ID" value="NZ_JBHTIT010000001.1"/>
</dbReference>
<dbReference type="SUPFAM" id="SSF52540">
    <property type="entry name" value="P-loop containing nucleoside triphosphate hydrolases"/>
    <property type="match status" value="1"/>
</dbReference>
<dbReference type="Pfam" id="PF06733">
    <property type="entry name" value="DEAD_2"/>
    <property type="match status" value="1"/>
</dbReference>
<evidence type="ECO:0000256" key="4">
    <source>
        <dbReference type="ARBA" id="ARBA00022763"/>
    </source>
</evidence>
<evidence type="ECO:0000256" key="7">
    <source>
        <dbReference type="ARBA" id="ARBA00022840"/>
    </source>
</evidence>
<evidence type="ECO:0000256" key="8">
    <source>
        <dbReference type="ARBA" id="ARBA00023004"/>
    </source>
</evidence>
<comment type="caution">
    <text evidence="15">The sequence shown here is derived from an EMBL/GenBank/DDBJ whole genome shotgun (WGS) entry which is preliminary data.</text>
</comment>
<dbReference type="InterPro" id="IPR027417">
    <property type="entry name" value="P-loop_NTPase"/>
</dbReference>
<keyword evidence="8" id="KW-0408">Iron</keyword>
<keyword evidence="11" id="KW-0234">DNA repair</keyword>
<dbReference type="InterPro" id="IPR014013">
    <property type="entry name" value="Helic_SF1/SF2_ATP-bd_DinG/Rad3"/>
</dbReference>
<dbReference type="GO" id="GO:0016787">
    <property type="term" value="F:hydrolase activity"/>
    <property type="evidence" value="ECO:0007669"/>
    <property type="project" value="UniProtKB-KW"/>
</dbReference>
<evidence type="ECO:0000256" key="9">
    <source>
        <dbReference type="ARBA" id="ARBA00023014"/>
    </source>
</evidence>
<keyword evidence="2" id="KW-0479">Metal-binding</keyword>
<keyword evidence="4" id="KW-0227">DNA damage</keyword>
<dbReference type="GO" id="GO:0003678">
    <property type="term" value="F:DNA helicase activity"/>
    <property type="evidence" value="ECO:0007669"/>
    <property type="project" value="UniProtKB-EC"/>
</dbReference>
<evidence type="ECO:0000256" key="3">
    <source>
        <dbReference type="ARBA" id="ARBA00022741"/>
    </source>
</evidence>
<evidence type="ECO:0000256" key="2">
    <source>
        <dbReference type="ARBA" id="ARBA00022723"/>
    </source>
</evidence>
<dbReference type="PANTHER" id="PTHR11472">
    <property type="entry name" value="DNA REPAIR DEAD HELICASE RAD3/XP-D SUBFAMILY MEMBER"/>
    <property type="match status" value="1"/>
</dbReference>
<organism evidence="15 16">
    <name type="scientific">Paraperlucidibaca wandonensis</name>
    <dbReference type="NCBI Taxonomy" id="1268273"/>
    <lineage>
        <taxon>Bacteria</taxon>
        <taxon>Pseudomonadati</taxon>
        <taxon>Pseudomonadota</taxon>
        <taxon>Gammaproteobacteria</taxon>
        <taxon>Moraxellales</taxon>
        <taxon>Moraxellaceae</taxon>
        <taxon>Paraperlucidibaca</taxon>
    </lineage>
</organism>
<dbReference type="InterPro" id="IPR010614">
    <property type="entry name" value="RAD3-like_helicase_DEAD"/>
</dbReference>
<keyword evidence="3" id="KW-0547">Nucleotide-binding</keyword>
<dbReference type="Gene3D" id="3.40.50.300">
    <property type="entry name" value="P-loop containing nucleotide triphosphate hydrolases"/>
    <property type="match status" value="2"/>
</dbReference>
<sequence length="752" mass="85004">MNYRVAVRSLCEFTAKTGDLDLRFTPAPSPEEGMHGHRVVQHRRPNYYEAEIDLKAHYPGLEVIGRADGYDPELNRLEEIKTHRSDIERIPDNHRALHRAQALIYGHMLCSQRGLKSLEVAVVYYHVITAEETTEPETFSAADLALFFNMHCERFLAWAEQETAHREARNQSLDVLEFPHATYRDGQRDLAKAVYRAVKHEHALLAQATTGIGKTLATIFPQLKAMPASNIDRLFFLTAKTPGRQLALGAFHTLREHHPLLRIRVLELVAREKACIYPDRACHGESCPLAEGFYDRLPDARAEAVKAAWLDQKRVSEIAQTHSICPYYLSQAIAPWADVCVGDYNYYFDMSAMLYALTVLNEWRITLLVDEAHNLIERGRGMYTVSLSQHALISAFDASPSALKRRLTDLNAVWHRRFRDFTNGYTALADVPDELIKALQVVVSHITDWLSDNRQMAPEILRFYFDALLFLRLAEQYGDHALCDVIIDDPKDPSTLSTVSIRNILPAHYLRPRFATAISSTLFSATLNPTDFYRDMLGMPDSTKAIDVDSPFSSAQLRVRIATNISTRYQNRAQSLPAVCELIAKQCAEQPGNYLAFFSSYDYLAAAEQHLAKCYPELCLRLQQRDMNEANRQAFVDSFGNDSEQLGLVVLGGAFGEGIDLPGKRLIGAFVTTLGMPSPTDINKIIETRMEAQFGSGFDYTYRFPGLQKVVQAAGRVIRDTSDTGVVYLLDDRYARPENLNLLPSWWQIEGV</sequence>
<dbReference type="EMBL" id="JBHTIT010000001">
    <property type="protein sequence ID" value="MFD0949288.1"/>
    <property type="molecule type" value="Genomic_DNA"/>
</dbReference>
<accession>A0ABW3HCV4</accession>
<evidence type="ECO:0000256" key="6">
    <source>
        <dbReference type="ARBA" id="ARBA00022806"/>
    </source>
</evidence>
<evidence type="ECO:0000256" key="10">
    <source>
        <dbReference type="ARBA" id="ARBA00023125"/>
    </source>
</evidence>
<keyword evidence="12" id="KW-0413">Isomerase</keyword>
<keyword evidence="6 15" id="KW-0347">Helicase</keyword>
<dbReference type="InterPro" id="IPR045028">
    <property type="entry name" value="DinG/Rad3-like"/>
</dbReference>
<keyword evidence="1" id="KW-0004">4Fe-4S</keyword>
<evidence type="ECO:0000259" key="14">
    <source>
        <dbReference type="PROSITE" id="PS51193"/>
    </source>
</evidence>
<dbReference type="Proteomes" id="UP001597044">
    <property type="component" value="Unassembled WGS sequence"/>
</dbReference>
<evidence type="ECO:0000313" key="15">
    <source>
        <dbReference type="EMBL" id="MFD0949288.1"/>
    </source>
</evidence>
<keyword evidence="10" id="KW-0238">DNA-binding</keyword>
<dbReference type="SMART" id="SM00491">
    <property type="entry name" value="HELICc2"/>
    <property type="match status" value="1"/>
</dbReference>
<proteinExistence type="inferred from homology"/>
<keyword evidence="9" id="KW-0411">Iron-sulfur</keyword>
<evidence type="ECO:0000256" key="12">
    <source>
        <dbReference type="ARBA" id="ARBA00023235"/>
    </source>
</evidence>
<dbReference type="Pfam" id="PF13307">
    <property type="entry name" value="Helicase_C_2"/>
    <property type="match status" value="1"/>
</dbReference>
<evidence type="ECO:0000256" key="11">
    <source>
        <dbReference type="ARBA" id="ARBA00023204"/>
    </source>
</evidence>
<reference evidence="16" key="1">
    <citation type="journal article" date="2019" name="Int. J. Syst. Evol. Microbiol.">
        <title>The Global Catalogue of Microorganisms (GCM) 10K type strain sequencing project: providing services to taxonomists for standard genome sequencing and annotation.</title>
        <authorList>
            <consortium name="The Broad Institute Genomics Platform"/>
            <consortium name="The Broad Institute Genome Sequencing Center for Infectious Disease"/>
            <person name="Wu L."/>
            <person name="Ma J."/>
        </authorList>
    </citation>
    <scope>NUCLEOTIDE SEQUENCE [LARGE SCALE GENOMIC DNA]</scope>
    <source>
        <strain evidence="16">CCUG 63419</strain>
    </source>
</reference>
<protein>
    <submittedName>
        <fullName evidence="15">ATP-dependent DNA helicase</fullName>
        <ecNumber evidence="15">3.6.4.12</ecNumber>
    </submittedName>
</protein>
<dbReference type="InterPro" id="IPR011604">
    <property type="entry name" value="PDDEXK-like_dom_sf"/>
</dbReference>
<dbReference type="SMART" id="SM00488">
    <property type="entry name" value="DEXDc2"/>
    <property type="match status" value="1"/>
</dbReference>
<dbReference type="EC" id="3.6.4.12" evidence="15"/>
<keyword evidence="16" id="KW-1185">Reference proteome</keyword>